<gene>
    <name evidence="1" type="ORF">H5410_023215</name>
</gene>
<dbReference type="AlphaFoldDB" id="A0A9J5ZJZ4"/>
<sequence>MEWNLGQIKEQSIGKISCKLGQWELRENSGSGTILSYSKMPVGHGITEKLGLILLPSLFSGDNSALGHRHTAARPPASHCSPIQSLLHPSSVPMVY</sequence>
<dbReference type="Proteomes" id="UP000824120">
    <property type="component" value="Chromosome 4"/>
</dbReference>
<name>A0A9J5ZJZ4_SOLCO</name>
<reference evidence="1 2" key="1">
    <citation type="submission" date="2020-09" db="EMBL/GenBank/DDBJ databases">
        <title>De no assembly of potato wild relative species, Solanum commersonii.</title>
        <authorList>
            <person name="Cho K."/>
        </authorList>
    </citation>
    <scope>NUCLEOTIDE SEQUENCE [LARGE SCALE GENOMIC DNA]</scope>
    <source>
        <strain evidence="1">LZ3.2</strain>
        <tissue evidence="1">Leaf</tissue>
    </source>
</reference>
<evidence type="ECO:0000313" key="2">
    <source>
        <dbReference type="Proteomes" id="UP000824120"/>
    </source>
</evidence>
<accession>A0A9J5ZJZ4</accession>
<dbReference type="EMBL" id="JACXVP010000004">
    <property type="protein sequence ID" value="KAG5611934.1"/>
    <property type="molecule type" value="Genomic_DNA"/>
</dbReference>
<keyword evidence="2" id="KW-1185">Reference proteome</keyword>
<evidence type="ECO:0000313" key="1">
    <source>
        <dbReference type="EMBL" id="KAG5611934.1"/>
    </source>
</evidence>
<proteinExistence type="predicted"/>
<protein>
    <submittedName>
        <fullName evidence="1">Uncharacterized protein</fullName>
    </submittedName>
</protein>
<organism evidence="1 2">
    <name type="scientific">Solanum commersonii</name>
    <name type="common">Commerson's wild potato</name>
    <name type="synonym">Commerson's nightshade</name>
    <dbReference type="NCBI Taxonomy" id="4109"/>
    <lineage>
        <taxon>Eukaryota</taxon>
        <taxon>Viridiplantae</taxon>
        <taxon>Streptophyta</taxon>
        <taxon>Embryophyta</taxon>
        <taxon>Tracheophyta</taxon>
        <taxon>Spermatophyta</taxon>
        <taxon>Magnoliopsida</taxon>
        <taxon>eudicotyledons</taxon>
        <taxon>Gunneridae</taxon>
        <taxon>Pentapetalae</taxon>
        <taxon>asterids</taxon>
        <taxon>lamiids</taxon>
        <taxon>Solanales</taxon>
        <taxon>Solanaceae</taxon>
        <taxon>Solanoideae</taxon>
        <taxon>Solaneae</taxon>
        <taxon>Solanum</taxon>
    </lineage>
</organism>
<comment type="caution">
    <text evidence="1">The sequence shown here is derived from an EMBL/GenBank/DDBJ whole genome shotgun (WGS) entry which is preliminary data.</text>
</comment>